<feature type="region of interest" description="Disordered" evidence="1">
    <location>
        <begin position="108"/>
        <end position="146"/>
    </location>
</feature>
<reference evidence="3" key="1">
    <citation type="submission" date="2024-07" db="EMBL/GenBank/DDBJ databases">
        <title>Two chromosome-level genome assemblies of Korean endemic species Abeliophyllum distichum and Forsythia ovata (Oleaceae).</title>
        <authorList>
            <person name="Jang H."/>
        </authorList>
    </citation>
    <scope>NUCLEOTIDE SEQUENCE [LARGE SCALE GENOMIC DNA]</scope>
</reference>
<evidence type="ECO:0000313" key="2">
    <source>
        <dbReference type="EMBL" id="KAL2526293.1"/>
    </source>
</evidence>
<comment type="caution">
    <text evidence="2">The sequence shown here is derived from an EMBL/GenBank/DDBJ whole genome shotgun (WGS) entry which is preliminary data.</text>
</comment>
<name>A0ABD1UPC0_9LAMI</name>
<dbReference type="AlphaFoldDB" id="A0ABD1UPC0"/>
<gene>
    <name evidence="2" type="ORF">Adt_11347</name>
</gene>
<accession>A0ABD1UPC0</accession>
<evidence type="ECO:0000313" key="3">
    <source>
        <dbReference type="Proteomes" id="UP001604336"/>
    </source>
</evidence>
<dbReference type="EMBL" id="JBFOLK010000003">
    <property type="protein sequence ID" value="KAL2526293.1"/>
    <property type="molecule type" value="Genomic_DNA"/>
</dbReference>
<evidence type="ECO:0000256" key="1">
    <source>
        <dbReference type="SAM" id="MobiDB-lite"/>
    </source>
</evidence>
<organism evidence="2 3">
    <name type="scientific">Abeliophyllum distichum</name>
    <dbReference type="NCBI Taxonomy" id="126358"/>
    <lineage>
        <taxon>Eukaryota</taxon>
        <taxon>Viridiplantae</taxon>
        <taxon>Streptophyta</taxon>
        <taxon>Embryophyta</taxon>
        <taxon>Tracheophyta</taxon>
        <taxon>Spermatophyta</taxon>
        <taxon>Magnoliopsida</taxon>
        <taxon>eudicotyledons</taxon>
        <taxon>Gunneridae</taxon>
        <taxon>Pentapetalae</taxon>
        <taxon>asterids</taxon>
        <taxon>lamiids</taxon>
        <taxon>Lamiales</taxon>
        <taxon>Oleaceae</taxon>
        <taxon>Forsythieae</taxon>
        <taxon>Abeliophyllum</taxon>
    </lineage>
</organism>
<protein>
    <submittedName>
        <fullName evidence="2">Uncharacterized protein</fullName>
    </submittedName>
</protein>
<proteinExistence type="predicted"/>
<keyword evidence="3" id="KW-1185">Reference proteome</keyword>
<dbReference type="Proteomes" id="UP001604336">
    <property type="component" value="Unassembled WGS sequence"/>
</dbReference>
<sequence length="146" mass="17529">MEWIYRGARVNGHQFHRDEIALYLNRTLTPYWRQVIERVEERFDYQTSPELLLRCLRERWRVNHEDIRDICRPIGYEPNHFLLFTPPRRSNFIEILEVDDDGNYNEDYLSKEYNPASHPADVLEPNPEIALENNPQGIHEPNPEAN</sequence>